<evidence type="ECO:0000313" key="2">
    <source>
        <dbReference type="Proteomes" id="UP001497680"/>
    </source>
</evidence>
<gene>
    <name evidence="1" type="ORF">F4821DRAFT_278470</name>
</gene>
<evidence type="ECO:0000313" key="1">
    <source>
        <dbReference type="EMBL" id="KAI6086618.1"/>
    </source>
</evidence>
<dbReference type="EMBL" id="MU394314">
    <property type="protein sequence ID" value="KAI6086618.1"/>
    <property type="molecule type" value="Genomic_DNA"/>
</dbReference>
<name>A0ACC0D231_9PEZI</name>
<protein>
    <submittedName>
        <fullName evidence="1">Uncharacterized protein</fullName>
    </submittedName>
</protein>
<sequence length="747" mass="82142">MASVGAAAGEKMISSDAKISKKTYNIRQLDTRSVTLFPTGAQVVREIKDIPLKVGINQIIFVGLTPALVESSIKIEGTGAATISDTIIESLHANGETFQDVYPDTDPDSSNESSDDEKEEGIKSVSGTEELRAVREEMDKLRIDQEYGEELTASADSRLTLLNSYTNLRADTSDITTDNHIETAIALYKAERAKVYKDNRAAKNYIRQLQDKMAKLAKEEVRLSALVQKETDKANKAKMKASKAKRKEKEDQQRKKQEQAREKARIRKEAEMFWANKIYTVRVNLEVRGSTPMSSRRSSVSGHVDVAETSPEDGFEAVSGDSHMLTCDLTLSYVTVQACWSPSYDLALSTTANTGSLCFDALLMNKTSETWNNCKITLSTSQTKFTSLDEAIPTLAPWRVGLASGDSADHGGIVYSREEQDHRDKLSSQNAARFSQRRSDELFGRQDRSWQFVPEALYSSGVQFRSNAPTFREGANKYKAKPSETRSRAVASPHPQPSQMAFQESSFEESGLTVTYDLPGLKCLPPSTTLSKQRVARVSFTEVDFSYTVVAKLVPAAYLQAKLRNKGELTLLKGPVGYTLDGGFLGRSTLPRCAPGNSFKLSLGVDPAIQVVYPRPKIHYGQLGVFSRDNSTVYTRTLTIHNDRTGPKSKVVRLTALDQVPVSGNDRLHVVILQPKGLAVDKSTTDSPSTGEIEVASAEDVTWGKAVAKMKDGGQIAWDVTINAGCTAELILQYQCVYPTGENTVNV</sequence>
<proteinExistence type="predicted"/>
<comment type="caution">
    <text evidence="1">The sequence shown here is derived from an EMBL/GenBank/DDBJ whole genome shotgun (WGS) entry which is preliminary data.</text>
</comment>
<keyword evidence="2" id="KW-1185">Reference proteome</keyword>
<dbReference type="Proteomes" id="UP001497680">
    <property type="component" value="Unassembled WGS sequence"/>
</dbReference>
<reference evidence="1 2" key="1">
    <citation type="journal article" date="2022" name="New Phytol.">
        <title>Ecological generalism drives hyperdiversity of secondary metabolite gene clusters in xylarialean endophytes.</title>
        <authorList>
            <person name="Franco M.E.E."/>
            <person name="Wisecaver J.H."/>
            <person name="Arnold A.E."/>
            <person name="Ju Y.M."/>
            <person name="Slot J.C."/>
            <person name="Ahrendt S."/>
            <person name="Moore L.P."/>
            <person name="Eastman K.E."/>
            <person name="Scott K."/>
            <person name="Konkel Z."/>
            <person name="Mondo S.J."/>
            <person name="Kuo A."/>
            <person name="Hayes R.D."/>
            <person name="Haridas S."/>
            <person name="Andreopoulos B."/>
            <person name="Riley R."/>
            <person name="LaButti K."/>
            <person name="Pangilinan J."/>
            <person name="Lipzen A."/>
            <person name="Amirebrahimi M."/>
            <person name="Yan J."/>
            <person name="Adam C."/>
            <person name="Keymanesh K."/>
            <person name="Ng V."/>
            <person name="Louie K."/>
            <person name="Northen T."/>
            <person name="Drula E."/>
            <person name="Henrissat B."/>
            <person name="Hsieh H.M."/>
            <person name="Youens-Clark K."/>
            <person name="Lutzoni F."/>
            <person name="Miadlikowska J."/>
            <person name="Eastwood D.C."/>
            <person name="Hamelin R.C."/>
            <person name="Grigoriev I.V."/>
            <person name="U'Ren J.M."/>
        </authorList>
    </citation>
    <scope>NUCLEOTIDE SEQUENCE [LARGE SCALE GENOMIC DNA]</scope>
    <source>
        <strain evidence="1 2">ER1909</strain>
    </source>
</reference>
<accession>A0ACC0D231</accession>
<organism evidence="1 2">
    <name type="scientific">Hypoxylon rubiginosum</name>
    <dbReference type="NCBI Taxonomy" id="110542"/>
    <lineage>
        <taxon>Eukaryota</taxon>
        <taxon>Fungi</taxon>
        <taxon>Dikarya</taxon>
        <taxon>Ascomycota</taxon>
        <taxon>Pezizomycotina</taxon>
        <taxon>Sordariomycetes</taxon>
        <taxon>Xylariomycetidae</taxon>
        <taxon>Xylariales</taxon>
        <taxon>Hypoxylaceae</taxon>
        <taxon>Hypoxylon</taxon>
    </lineage>
</organism>